<dbReference type="Pfam" id="PF00873">
    <property type="entry name" value="ACR_tran"/>
    <property type="match status" value="1"/>
</dbReference>
<dbReference type="PANTHER" id="PTHR32063">
    <property type="match status" value="1"/>
</dbReference>
<feature type="transmembrane region" description="Helical" evidence="1">
    <location>
        <begin position="918"/>
        <end position="943"/>
    </location>
</feature>
<name>A0ABY7ALR8_9ALTE</name>
<dbReference type="PANTHER" id="PTHR32063:SF33">
    <property type="entry name" value="RND SUPERFAMILY EFFLUX PUMP PERMEASE COMPONENT"/>
    <property type="match status" value="1"/>
</dbReference>
<dbReference type="EMBL" id="CP109965">
    <property type="protein sequence ID" value="WAJ69616.1"/>
    <property type="molecule type" value="Genomic_DNA"/>
</dbReference>
<dbReference type="SUPFAM" id="SSF82714">
    <property type="entry name" value="Multidrug efflux transporter AcrB TolC docking domain, DN and DC subdomains"/>
    <property type="match status" value="2"/>
</dbReference>
<feature type="transmembrane region" description="Helical" evidence="1">
    <location>
        <begin position="20"/>
        <end position="37"/>
    </location>
</feature>
<feature type="transmembrane region" description="Helical" evidence="1">
    <location>
        <begin position="892"/>
        <end position="912"/>
    </location>
</feature>
<dbReference type="InterPro" id="IPR001036">
    <property type="entry name" value="Acrflvin-R"/>
</dbReference>
<dbReference type="Gene3D" id="3.30.2090.10">
    <property type="entry name" value="Multidrug efflux transporter AcrB TolC docking domain, DN and DC subdomains"/>
    <property type="match status" value="2"/>
</dbReference>
<protein>
    <submittedName>
        <fullName evidence="2">Efflux RND transporter permease subunit</fullName>
    </submittedName>
</protein>
<organism evidence="2 3">
    <name type="scientific">Catenovulum adriaticum</name>
    <dbReference type="NCBI Taxonomy" id="2984846"/>
    <lineage>
        <taxon>Bacteria</taxon>
        <taxon>Pseudomonadati</taxon>
        <taxon>Pseudomonadota</taxon>
        <taxon>Gammaproteobacteria</taxon>
        <taxon>Alteromonadales</taxon>
        <taxon>Alteromonadaceae</taxon>
        <taxon>Catenovulum</taxon>
    </lineage>
</organism>
<dbReference type="PRINTS" id="PR00702">
    <property type="entry name" value="ACRIFLAVINRP"/>
</dbReference>
<dbReference type="Gene3D" id="3.30.70.1430">
    <property type="entry name" value="Multidrug efflux transporter AcrB pore domain"/>
    <property type="match status" value="2"/>
</dbReference>
<dbReference type="RefSeq" id="WP_268073900.1">
    <property type="nucleotide sequence ID" value="NZ_CP109965.1"/>
</dbReference>
<dbReference type="Gene3D" id="1.20.1640.10">
    <property type="entry name" value="Multidrug efflux transporter AcrB transmembrane domain"/>
    <property type="match status" value="2"/>
</dbReference>
<proteinExistence type="predicted"/>
<feature type="transmembrane region" description="Helical" evidence="1">
    <location>
        <begin position="995"/>
        <end position="1021"/>
    </location>
</feature>
<keyword evidence="1" id="KW-0812">Transmembrane</keyword>
<sequence>MTTQQTQQGLIAWFTRNPVAANLLLVLIVLAGIYSIFTIRKQSFPTITLDTISIQVPYLGAAPEEVEEGVVLKIEDAVKRIEGIKKITSTSNEGMGSVTIEVAYNYDVLELLNEVKVQVDAIPRLPENTEKPVVYRVKPEQAVLWVQVYGDMSERTMKEYANSIRDEIVLLPGVSAAEVVGARAYEISVEVPETILREHNLSLSYVSEQIQKSSVNLPGGSIKTENGDILLRTTGQAYYADDFAKIVLKTNPDGSRLYLSDIANIRDGFVEYESYSRFNQLDSIGIQVKSVGEQNDLQIAKTVKQFIQDKQQTLPSVVKLKMWGDSSYYLQGRLDLMLNNMMMGAALVFIILSLFLRFRLAIWVIVGLFVSFLGALAMMPATGVSINMISLFAFILVLGIVVDDAIIIGESVHATTQAHGSSIETVIRGAQRVAMPATFGVLTTIVAFAPMLMVSGPSSPIWSSIGVVVMLCLAFSLVESKWILPSHLVGIKVTAKTESMWLPRFRKKVDKKLNHFIEHFYRPFLHLCLTFRYSTLAAFVGVLIVVGGLIGSGVVRFVFFPNLPSDYVQVSLTMEDGTSAELTNKTIGELEKALYQVDQKVQTQSGESLLGNSMAFNTGQTSGMIWAELDRSETRPINGFEAANRWRDAFGEMPGVRSVNFSGSIQGGAGADLAFLFRSDDLAQIDAAASELKEILKGYQGVYDVDDSFSGGKDEIKLSIKPEAQAQGLTLLDLARQVRLAFYGAEAQRIQRDEEEIKVMVRYPKAERTSISNLENMWIRVPSGAQVPFSSVAEYEIGEGYATIQRIDYQRSISVTAKADKALIEPGKVAAEIAEQVIPDILTKYPEVSFELTGASKEEKDAMASLAIGFLFALVVIYALMAIPLKSYSQPLIIMSVIPFGIVGAVIGHVIFGLAMSILSMFGIIALAGVVVNDSLIMVDFVNRARERGLAIKDAVVQAGTERFRAILLTSLTTFFGLIPIVLETSLQAQIVIPMAISLAFGILFSTVITLVLVPSLYLLLNDITQLKSRLAGKAAS</sequence>
<dbReference type="Gene3D" id="3.30.70.1320">
    <property type="entry name" value="Multidrug efflux transporter AcrB pore domain like"/>
    <property type="match status" value="1"/>
</dbReference>
<gene>
    <name evidence="2" type="ORF">OLW01_10655</name>
</gene>
<dbReference type="InterPro" id="IPR027463">
    <property type="entry name" value="AcrB_DN_DC_subdom"/>
</dbReference>
<feature type="transmembrane region" description="Helical" evidence="1">
    <location>
        <begin position="460"/>
        <end position="478"/>
    </location>
</feature>
<dbReference type="SUPFAM" id="SSF82693">
    <property type="entry name" value="Multidrug efflux transporter AcrB pore domain, PN1, PN2, PC1 and PC2 subdomains"/>
    <property type="match status" value="3"/>
</dbReference>
<feature type="transmembrane region" description="Helical" evidence="1">
    <location>
        <begin position="964"/>
        <end position="983"/>
    </location>
</feature>
<feature type="transmembrane region" description="Helical" evidence="1">
    <location>
        <begin position="536"/>
        <end position="559"/>
    </location>
</feature>
<reference evidence="2" key="1">
    <citation type="submission" date="2022-10" db="EMBL/GenBank/DDBJ databases">
        <title>Catenovulum adriacola sp. nov. isolated in the Harbour of Susak.</title>
        <authorList>
            <person name="Schoch T."/>
            <person name="Reich S.J."/>
            <person name="Stoeferle S."/>
            <person name="Flaiz M."/>
            <person name="Kazda M."/>
            <person name="Riedel C.U."/>
            <person name="Duerre P."/>
        </authorList>
    </citation>
    <scope>NUCLEOTIDE SEQUENCE</scope>
    <source>
        <strain evidence="2">TS8</strain>
    </source>
</reference>
<accession>A0ABY7ALR8</accession>
<evidence type="ECO:0000256" key="1">
    <source>
        <dbReference type="SAM" id="Phobius"/>
    </source>
</evidence>
<evidence type="ECO:0000313" key="2">
    <source>
        <dbReference type="EMBL" id="WAJ69616.1"/>
    </source>
</evidence>
<feature type="transmembrane region" description="Helical" evidence="1">
    <location>
        <begin position="862"/>
        <end position="880"/>
    </location>
</feature>
<dbReference type="SUPFAM" id="SSF82866">
    <property type="entry name" value="Multidrug efflux transporter AcrB transmembrane domain"/>
    <property type="match status" value="2"/>
</dbReference>
<feature type="transmembrane region" description="Helical" evidence="1">
    <location>
        <begin position="391"/>
        <end position="412"/>
    </location>
</feature>
<dbReference type="Gene3D" id="3.30.70.1440">
    <property type="entry name" value="Multidrug efflux transporter AcrB pore domain"/>
    <property type="match status" value="1"/>
</dbReference>
<keyword evidence="1" id="KW-1133">Transmembrane helix</keyword>
<evidence type="ECO:0000313" key="3">
    <source>
        <dbReference type="Proteomes" id="UP001163726"/>
    </source>
</evidence>
<dbReference type="Proteomes" id="UP001163726">
    <property type="component" value="Chromosome"/>
</dbReference>
<keyword evidence="3" id="KW-1185">Reference proteome</keyword>
<feature type="transmembrane region" description="Helical" evidence="1">
    <location>
        <begin position="433"/>
        <end position="454"/>
    </location>
</feature>
<feature type="transmembrane region" description="Helical" evidence="1">
    <location>
        <begin position="360"/>
        <end position="379"/>
    </location>
</feature>
<keyword evidence="1" id="KW-0472">Membrane</keyword>
<feature type="transmembrane region" description="Helical" evidence="1">
    <location>
        <begin position="336"/>
        <end position="355"/>
    </location>
</feature>